<accession>A0A2K7SYV8</accession>
<evidence type="ECO:0000313" key="3">
    <source>
        <dbReference type="EMBL" id="OHY95567.1"/>
    </source>
</evidence>
<dbReference type="KEGG" id="vro:BSZ04_16195"/>
<gene>
    <name evidence="3" type="ORF">BI375_12420</name>
    <name evidence="2" type="ORF">VroAM7_14100</name>
</gene>
<dbReference type="PANTHER" id="PTHR33495:SF2">
    <property type="entry name" value="ANTI-SIGMA FACTOR ANTAGONIST TM_1081-RELATED"/>
    <property type="match status" value="1"/>
</dbReference>
<dbReference type="InterPro" id="IPR002645">
    <property type="entry name" value="STAS_dom"/>
</dbReference>
<sequence>MELKKIETSHTQLTLEIYGDLDAKGCREAQSQIDDVIHSDNHPEVEVNLENVQFLDSSGIGAIVYLYKRLVERNRSMRIENVAGQPLEIMCLLRIDHAIPVNSKL</sequence>
<reference evidence="5" key="2">
    <citation type="submission" date="2019-07" db="EMBL/GenBank/DDBJ databases">
        <title>Complete Genome Sequences of Vibrion rotiferianus strain AM7.</title>
        <authorList>
            <person name="Miyazaki K."/>
            <person name="Wiseschart A."/>
            <person name="Pootanakit K."/>
            <person name="Ishimori K."/>
            <person name="Kitahara K."/>
        </authorList>
    </citation>
    <scope>NUCLEOTIDE SEQUENCE [LARGE SCALE GENOMIC DNA]</scope>
    <source>
        <strain evidence="5">AM7</strain>
    </source>
</reference>
<evidence type="ECO:0000259" key="1">
    <source>
        <dbReference type="PROSITE" id="PS50801"/>
    </source>
</evidence>
<keyword evidence="4" id="KW-1185">Reference proteome</keyword>
<dbReference type="PANTHER" id="PTHR33495">
    <property type="entry name" value="ANTI-SIGMA FACTOR ANTAGONIST TM_1081-RELATED-RELATED"/>
    <property type="match status" value="1"/>
</dbReference>
<dbReference type="PROSITE" id="PS50801">
    <property type="entry name" value="STAS"/>
    <property type="match status" value="1"/>
</dbReference>
<dbReference type="Proteomes" id="UP000315115">
    <property type="component" value="Chromosome 1"/>
</dbReference>
<dbReference type="Pfam" id="PF01740">
    <property type="entry name" value="STAS"/>
    <property type="match status" value="1"/>
</dbReference>
<organism evidence="2 5">
    <name type="scientific">Vibrio rotiferianus</name>
    <dbReference type="NCBI Taxonomy" id="190895"/>
    <lineage>
        <taxon>Bacteria</taxon>
        <taxon>Pseudomonadati</taxon>
        <taxon>Pseudomonadota</taxon>
        <taxon>Gammaproteobacteria</taxon>
        <taxon>Vibrionales</taxon>
        <taxon>Vibrionaceae</taxon>
        <taxon>Vibrio</taxon>
    </lineage>
</organism>
<reference evidence="3 4" key="1">
    <citation type="submission" date="2016-09" db="EMBL/GenBank/DDBJ databases">
        <title>Isolation, identification and antibiotic sensitivity analysis of bacterial pathogen from juvenile Hippocampus erectus with tail-rotted disease.</title>
        <authorList>
            <person name="Yang Q."/>
        </authorList>
    </citation>
    <scope>NUCLEOTIDE SEQUENCE [LARGE SCALE GENOMIC DNA]</scope>
    <source>
        <strain evidence="3 4">HM-10</strain>
    </source>
</reference>
<dbReference type="AlphaFoldDB" id="A0A2K7SYV8"/>
<reference evidence="2" key="3">
    <citation type="journal article" date="2020" name="Microbiol. Resour. Announc.">
        <title>Complete Genome Sequence of Vibrio rotiferianus Strain AM7.</title>
        <authorList>
            <person name="Miyazaki K."/>
            <person name="Wiseschart A."/>
            <person name="Pootanakit K."/>
            <person name="Kitahara K."/>
        </authorList>
    </citation>
    <scope>NUCLEOTIDE SEQUENCE</scope>
    <source>
        <strain evidence="2">AM7</strain>
    </source>
</reference>
<dbReference type="Gene3D" id="3.30.750.24">
    <property type="entry name" value="STAS domain"/>
    <property type="match status" value="1"/>
</dbReference>
<evidence type="ECO:0000313" key="5">
    <source>
        <dbReference type="Proteomes" id="UP000315115"/>
    </source>
</evidence>
<evidence type="ECO:0000313" key="4">
    <source>
        <dbReference type="Proteomes" id="UP000180133"/>
    </source>
</evidence>
<dbReference type="OrthoDB" id="9796076at2"/>
<dbReference type="EMBL" id="MKFT01000002">
    <property type="protein sequence ID" value="OHY95567.1"/>
    <property type="molecule type" value="Genomic_DNA"/>
</dbReference>
<dbReference type="EMBL" id="AP019798">
    <property type="protein sequence ID" value="BBL88757.1"/>
    <property type="molecule type" value="Genomic_DNA"/>
</dbReference>
<feature type="domain" description="STAS" evidence="1">
    <location>
        <begin position="13"/>
        <end position="105"/>
    </location>
</feature>
<dbReference type="RefSeq" id="WP_010448144.1">
    <property type="nucleotide sequence ID" value="NZ_AP019798.1"/>
</dbReference>
<dbReference type="InterPro" id="IPR036513">
    <property type="entry name" value="STAS_dom_sf"/>
</dbReference>
<protein>
    <submittedName>
        <fullName evidence="3">Anti-anti-sigma factor</fullName>
    </submittedName>
    <submittedName>
        <fullName evidence="2">Anti-anti-sigma regulatory factor</fullName>
    </submittedName>
</protein>
<dbReference type="SUPFAM" id="SSF52091">
    <property type="entry name" value="SpoIIaa-like"/>
    <property type="match status" value="1"/>
</dbReference>
<proteinExistence type="predicted"/>
<evidence type="ECO:0000313" key="2">
    <source>
        <dbReference type="EMBL" id="BBL88757.1"/>
    </source>
</evidence>
<dbReference type="GO" id="GO:0043856">
    <property type="term" value="F:anti-sigma factor antagonist activity"/>
    <property type="evidence" value="ECO:0007669"/>
    <property type="project" value="TreeGrafter"/>
</dbReference>
<dbReference type="Proteomes" id="UP000180133">
    <property type="component" value="Unassembled WGS sequence"/>
</dbReference>
<name>A0A2K7SYV8_9VIBR</name>
<dbReference type="CDD" id="cd07043">
    <property type="entry name" value="STAS_anti-anti-sigma_factors"/>
    <property type="match status" value="1"/>
</dbReference>
<dbReference type="GeneID" id="47656823"/>